<evidence type="ECO:0008006" key="5">
    <source>
        <dbReference type="Google" id="ProtNLM"/>
    </source>
</evidence>
<keyword evidence="4" id="KW-1185">Reference proteome</keyword>
<accession>A0AAV6Q792</accession>
<name>A0AAV6Q792_SOLSE</name>
<sequence>MQDTLLRVFVVALGLLLCPRDDPGVEEEWINIITVDMHKHEERLLKEEVKLDQGTSPVSEKTTHADNKGLQNMMKSVPVRQNQLGQQKSTSEPEIALKTSQTDPFQDSIGPQEQQGKPEVEMLRSVQTKMSENDSSERATADWGEDYVWYVWNMFSVISLIRFFMKYLKRISPGKQVTCIASDMPLPDSDTLQSFHCKCVHASPENKWREREFLEGFVNNMVEAMRTICDGNGGMIIEDHQMISARDIIVPFSPAEPYSFQCVLRDNQASDLLPDLQVCGQIKLVENQIIQNGCQCQSSHKDEDMVCLLQCENEKAQTKMTEVRDGHLCLKNTPFLSKSQVTRWFQSMIKESWAQISHKYDFELSIRYIDAPGALLVRFRSGKKISFTMNPAVKFNTQSHFYITPYSPDDLDTFWMLSLTAYEDQLLERLSKSLPQNPCHMQTLEIACFLHKRQTALSGSSVLKSFHFKTALMHLLLTSEASLWIPDRVACRVRDLLVFMERSLEKKLLQHVLIGNPLAQKIILLPEEFTQAKPVNLFHPLVVDRCTYRNAIKQFQEIVRNAHMLIQDYVGVHYPSREKHSPHLQTHL</sequence>
<dbReference type="InterPro" id="IPR024810">
    <property type="entry name" value="MAB21L/cGLR"/>
</dbReference>
<organism evidence="3 4">
    <name type="scientific">Solea senegalensis</name>
    <name type="common">Senegalese sole</name>
    <dbReference type="NCBI Taxonomy" id="28829"/>
    <lineage>
        <taxon>Eukaryota</taxon>
        <taxon>Metazoa</taxon>
        <taxon>Chordata</taxon>
        <taxon>Craniata</taxon>
        <taxon>Vertebrata</taxon>
        <taxon>Euteleostomi</taxon>
        <taxon>Actinopterygii</taxon>
        <taxon>Neopterygii</taxon>
        <taxon>Teleostei</taxon>
        <taxon>Neoteleostei</taxon>
        <taxon>Acanthomorphata</taxon>
        <taxon>Carangaria</taxon>
        <taxon>Pleuronectiformes</taxon>
        <taxon>Pleuronectoidei</taxon>
        <taxon>Soleidae</taxon>
        <taxon>Solea</taxon>
    </lineage>
</organism>
<proteinExistence type="predicted"/>
<dbReference type="GO" id="GO:0016020">
    <property type="term" value="C:membrane"/>
    <property type="evidence" value="ECO:0007669"/>
    <property type="project" value="TreeGrafter"/>
</dbReference>
<dbReference type="PANTHER" id="PTHR10656:SF8">
    <property type="entry name" value="INOSITOL 1,4,5-TRISPHOSPHATE RECEPTOR-INTERACTING PROTEIN"/>
    <property type="match status" value="1"/>
</dbReference>
<feature type="chain" id="PRO_5043820731" description="Inositol 1,4,5-trisphosphate receptor-interacting protein" evidence="2">
    <location>
        <begin position="25"/>
        <end position="588"/>
    </location>
</feature>
<evidence type="ECO:0000256" key="1">
    <source>
        <dbReference type="SAM" id="MobiDB-lite"/>
    </source>
</evidence>
<dbReference type="EMBL" id="JAGKHQ010000018">
    <property type="protein sequence ID" value="KAG7485262.1"/>
    <property type="molecule type" value="Genomic_DNA"/>
</dbReference>
<reference evidence="3 4" key="1">
    <citation type="journal article" date="2021" name="Sci. Rep.">
        <title>Chromosome anchoring in Senegalese sole (Solea senegalensis) reveals sex-associated markers and genome rearrangements in flatfish.</title>
        <authorList>
            <person name="Guerrero-Cozar I."/>
            <person name="Gomez-Garrido J."/>
            <person name="Berbel C."/>
            <person name="Martinez-Blanch J.F."/>
            <person name="Alioto T."/>
            <person name="Claros M.G."/>
            <person name="Gagnaire P.A."/>
            <person name="Manchado M."/>
        </authorList>
    </citation>
    <scope>NUCLEOTIDE SEQUENCE [LARGE SCALE GENOMIC DNA]</scope>
    <source>
        <strain evidence="3">Sse05_10M</strain>
    </source>
</reference>
<comment type="caution">
    <text evidence="3">The sequence shown here is derived from an EMBL/GenBank/DDBJ whole genome shotgun (WGS) entry which is preliminary data.</text>
</comment>
<dbReference type="PANTHER" id="PTHR10656">
    <property type="entry name" value="CELL FATE DETERMINING PROTEIN MAB21-RELATED"/>
    <property type="match status" value="1"/>
</dbReference>
<feature type="region of interest" description="Disordered" evidence="1">
    <location>
        <begin position="51"/>
        <end position="70"/>
    </location>
</feature>
<gene>
    <name evidence="3" type="ORF">JOB18_006530</name>
</gene>
<dbReference type="Proteomes" id="UP000693946">
    <property type="component" value="Linkage Group LG6"/>
</dbReference>
<feature type="signal peptide" evidence="2">
    <location>
        <begin position="1"/>
        <end position="24"/>
    </location>
</feature>
<protein>
    <recommendedName>
        <fullName evidence="5">Inositol 1,4,5-trisphosphate receptor-interacting protein</fullName>
    </recommendedName>
</protein>
<keyword evidence="2" id="KW-0732">Signal</keyword>
<feature type="compositionally biased region" description="Polar residues" evidence="1">
    <location>
        <begin position="80"/>
        <end position="115"/>
    </location>
</feature>
<dbReference type="SMART" id="SM01265">
    <property type="entry name" value="Mab-21"/>
    <property type="match status" value="1"/>
</dbReference>
<evidence type="ECO:0000313" key="4">
    <source>
        <dbReference type="Proteomes" id="UP000693946"/>
    </source>
</evidence>
<evidence type="ECO:0000313" key="3">
    <source>
        <dbReference type="EMBL" id="KAG7485262.1"/>
    </source>
</evidence>
<evidence type="ECO:0000256" key="2">
    <source>
        <dbReference type="SAM" id="SignalP"/>
    </source>
</evidence>
<dbReference type="AlphaFoldDB" id="A0AAV6Q792"/>
<feature type="region of interest" description="Disordered" evidence="1">
    <location>
        <begin position="80"/>
        <end position="118"/>
    </location>
</feature>